<dbReference type="OrthoDB" id="6230606at2759"/>
<proteinExistence type="predicted"/>
<organism evidence="2">
    <name type="scientific">Echinococcus granulosus</name>
    <name type="common">Hydatid tapeworm</name>
    <dbReference type="NCBI Taxonomy" id="6210"/>
    <lineage>
        <taxon>Eukaryota</taxon>
        <taxon>Metazoa</taxon>
        <taxon>Spiralia</taxon>
        <taxon>Lophotrochozoa</taxon>
        <taxon>Platyhelminthes</taxon>
        <taxon>Cestoda</taxon>
        <taxon>Eucestoda</taxon>
        <taxon>Cyclophyllidea</taxon>
        <taxon>Taeniidae</taxon>
        <taxon>Echinococcus</taxon>
        <taxon>Echinococcus granulosus group</taxon>
    </lineage>
</organism>
<accession>A0A068WQC1</accession>
<reference evidence="2 3" key="1">
    <citation type="journal article" date="2013" name="Nature">
        <title>The genomes of four tapeworm species reveal adaptations to parasitism.</title>
        <authorList>
            <person name="Tsai I.J."/>
            <person name="Zarowiecki M."/>
            <person name="Holroyd N."/>
            <person name="Garciarrubio A."/>
            <person name="Sanchez-Flores A."/>
            <person name="Brooks K.L."/>
            <person name="Tracey A."/>
            <person name="Bobes R.J."/>
            <person name="Fragoso G."/>
            <person name="Sciutto E."/>
            <person name="Aslett M."/>
            <person name="Beasley H."/>
            <person name="Bennett H.M."/>
            <person name="Cai J."/>
            <person name="Camicia F."/>
            <person name="Clark R."/>
            <person name="Cucher M."/>
            <person name="De Silva N."/>
            <person name="Day T.A."/>
            <person name="Deplazes P."/>
            <person name="Estrada K."/>
            <person name="Fernandez C."/>
            <person name="Holland P.W."/>
            <person name="Hou J."/>
            <person name="Hu S."/>
            <person name="Huckvale T."/>
            <person name="Hung S.S."/>
            <person name="Kamenetzky L."/>
            <person name="Keane J.A."/>
            <person name="Kiss F."/>
            <person name="Koziol U."/>
            <person name="Lambert O."/>
            <person name="Liu K."/>
            <person name="Luo X."/>
            <person name="Luo Y."/>
            <person name="Macchiaroli N."/>
            <person name="Nichol S."/>
            <person name="Paps J."/>
            <person name="Parkinson J."/>
            <person name="Pouchkina-Stantcheva N."/>
            <person name="Riddiford N."/>
            <person name="Rosenzvit M."/>
            <person name="Salinas G."/>
            <person name="Wasmuth J.D."/>
            <person name="Zamanian M."/>
            <person name="Zheng Y."/>
            <person name="Cai X."/>
            <person name="Soberon X."/>
            <person name="Olson P.D."/>
            <person name="Laclette J.P."/>
            <person name="Brehm K."/>
            <person name="Berriman M."/>
            <person name="Garciarrubio A."/>
            <person name="Bobes R.J."/>
            <person name="Fragoso G."/>
            <person name="Sanchez-Flores A."/>
            <person name="Estrada K."/>
            <person name="Cevallos M.A."/>
            <person name="Morett E."/>
            <person name="Gonzalez V."/>
            <person name="Portillo T."/>
            <person name="Ochoa-Leyva A."/>
            <person name="Jose M.V."/>
            <person name="Sciutto E."/>
            <person name="Landa A."/>
            <person name="Jimenez L."/>
            <person name="Valdes V."/>
            <person name="Carrero J.C."/>
            <person name="Larralde C."/>
            <person name="Morales-Montor J."/>
            <person name="Limon-Lason J."/>
            <person name="Soberon X."/>
            <person name="Laclette J.P."/>
        </authorList>
    </citation>
    <scope>NUCLEOTIDE SEQUENCE [LARGE SCALE GENOMIC DNA]</scope>
</reference>
<name>A0A068WQC1_ECHGR</name>
<evidence type="ECO:0000313" key="2">
    <source>
        <dbReference type="EMBL" id="CDS20708.1"/>
    </source>
</evidence>
<feature type="compositionally biased region" description="Low complexity" evidence="1">
    <location>
        <begin position="1"/>
        <end position="12"/>
    </location>
</feature>
<evidence type="ECO:0000313" key="4">
    <source>
        <dbReference type="WBParaSite" id="EgrG_001140700"/>
    </source>
</evidence>
<dbReference type="EMBL" id="LK028581">
    <property type="protein sequence ID" value="CDS20708.1"/>
    <property type="molecule type" value="Genomic_DNA"/>
</dbReference>
<dbReference type="AlphaFoldDB" id="A0A068WQC1"/>
<gene>
    <name evidence="4" type="primary">EGR_07617</name>
    <name evidence="2" type="ORF">EgrG_001140700</name>
</gene>
<protein>
    <submittedName>
        <fullName evidence="2 4">Uncharacterized protein</fullName>
    </submittedName>
</protein>
<reference evidence="2" key="2">
    <citation type="submission" date="2014-06" db="EMBL/GenBank/DDBJ databases">
        <authorList>
            <person name="Aslett M."/>
        </authorList>
    </citation>
    <scope>NUCLEOTIDE SEQUENCE</scope>
</reference>
<reference evidence="4" key="3">
    <citation type="submission" date="2020-10" db="UniProtKB">
        <authorList>
            <consortium name="WormBaseParasite"/>
        </authorList>
    </citation>
    <scope>IDENTIFICATION</scope>
</reference>
<sequence length="405" mass="45119">MASRAPARTGARAGAGEGAGAGEVTQDGRSADSMEGRQSPPPWIGDPPTFWLMHFITTPIPNSMLFGGSKIFFDRSLSVPGNEGDYAIPLAIAVPMIFLHQKHREELLHGRSASFINTLDHPIPPGALPWQVMKELVQLLFQASSLDECVQRFGSLTARMIFEVLVNVIQRAENLRVHVTYKTSSSMAIADFLRPGSWSQHPPPQPTQTMEEYMEQVKSAMIEEAHMKLYFYNILLYELYEDLKLPENQHCHLILRYILVNLTRLLRDFCMASALPDGLRDDRSLLFAYAGMRVESMSTILRVLGLKFGRYLIQAPPTSLQRKGPNQAEGAGDGQPPILAERILTNAILMNTPEAWYCGATVPEFLLHSVPDCNLQNPQCLCWSFLQIFPGALEGLSSTTPGHER</sequence>
<dbReference type="WBParaSite" id="EgrG_001140700">
    <property type="protein sequence ID" value="EgrG_001140700"/>
    <property type="gene ID" value="EgrG_001140700"/>
</dbReference>
<evidence type="ECO:0000313" key="3">
    <source>
        <dbReference type="Proteomes" id="UP000492820"/>
    </source>
</evidence>
<feature type="region of interest" description="Disordered" evidence="1">
    <location>
        <begin position="1"/>
        <end position="43"/>
    </location>
</feature>
<dbReference type="Proteomes" id="UP000492820">
    <property type="component" value="Unassembled WGS sequence"/>
</dbReference>
<evidence type="ECO:0000256" key="1">
    <source>
        <dbReference type="SAM" id="MobiDB-lite"/>
    </source>
</evidence>